<evidence type="ECO:0000313" key="1">
    <source>
        <dbReference type="EMBL" id="GAI00515.1"/>
    </source>
</evidence>
<proteinExistence type="predicted"/>
<protein>
    <submittedName>
        <fullName evidence="1">Uncharacterized protein</fullName>
    </submittedName>
</protein>
<reference evidence="1" key="1">
    <citation type="journal article" date="2014" name="Front. Microbiol.">
        <title>High frequency of phylogenetically diverse reductive dehalogenase-homologous genes in deep subseafloor sedimentary metagenomes.</title>
        <authorList>
            <person name="Kawai M."/>
            <person name="Futagami T."/>
            <person name="Toyoda A."/>
            <person name="Takaki Y."/>
            <person name="Nishi S."/>
            <person name="Hori S."/>
            <person name="Arai W."/>
            <person name="Tsubouchi T."/>
            <person name="Morono Y."/>
            <person name="Uchiyama I."/>
            <person name="Ito T."/>
            <person name="Fujiyama A."/>
            <person name="Inagaki F."/>
            <person name="Takami H."/>
        </authorList>
    </citation>
    <scope>NUCLEOTIDE SEQUENCE</scope>
    <source>
        <strain evidence="1">Expedition CK06-06</strain>
    </source>
</reference>
<sequence length="32" mass="3949">DKYFRPTKAYDPKFDRYYTIGPSRPEGYFKEI</sequence>
<dbReference type="EMBL" id="BARV01000612">
    <property type="protein sequence ID" value="GAI00515.1"/>
    <property type="molecule type" value="Genomic_DNA"/>
</dbReference>
<gene>
    <name evidence="1" type="ORF">S06H3_02178</name>
</gene>
<accession>X1LDN4</accession>
<organism evidence="1">
    <name type="scientific">marine sediment metagenome</name>
    <dbReference type="NCBI Taxonomy" id="412755"/>
    <lineage>
        <taxon>unclassified sequences</taxon>
        <taxon>metagenomes</taxon>
        <taxon>ecological metagenomes</taxon>
    </lineage>
</organism>
<comment type="caution">
    <text evidence="1">The sequence shown here is derived from an EMBL/GenBank/DDBJ whole genome shotgun (WGS) entry which is preliminary data.</text>
</comment>
<name>X1LDN4_9ZZZZ</name>
<feature type="non-terminal residue" evidence="1">
    <location>
        <position position="1"/>
    </location>
</feature>
<dbReference type="AlphaFoldDB" id="X1LDN4"/>